<keyword evidence="3" id="KW-1185">Reference proteome</keyword>
<organism evidence="2 3">
    <name type="scientific">Nannochloropsis salina CCMP1776</name>
    <dbReference type="NCBI Taxonomy" id="1027361"/>
    <lineage>
        <taxon>Eukaryota</taxon>
        <taxon>Sar</taxon>
        <taxon>Stramenopiles</taxon>
        <taxon>Ochrophyta</taxon>
        <taxon>Eustigmatophyceae</taxon>
        <taxon>Eustigmatales</taxon>
        <taxon>Monodopsidaceae</taxon>
        <taxon>Microchloropsis</taxon>
        <taxon>Microchloropsis salina</taxon>
    </lineage>
</organism>
<comment type="caution">
    <text evidence="2">The sequence shown here is derived from an EMBL/GenBank/DDBJ whole genome shotgun (WGS) entry which is preliminary data.</text>
</comment>
<evidence type="ECO:0000313" key="3">
    <source>
        <dbReference type="Proteomes" id="UP000355283"/>
    </source>
</evidence>
<dbReference type="AlphaFoldDB" id="A0A4D9D7R4"/>
<accession>A0A4D9D7R4</accession>
<protein>
    <recommendedName>
        <fullName evidence="4">STI1 domain-containing protein</fullName>
    </recommendedName>
</protein>
<dbReference type="EMBL" id="SDOX01000005">
    <property type="protein sequence ID" value="TFJ87450.1"/>
    <property type="molecule type" value="Genomic_DNA"/>
</dbReference>
<keyword evidence="1" id="KW-0732">Signal</keyword>
<feature type="chain" id="PRO_5020022119" description="STI1 domain-containing protein" evidence="1">
    <location>
        <begin position="26"/>
        <end position="289"/>
    </location>
</feature>
<sequence length="289" mass="32771">MCTRLLYSGRLLLLLLSCLLLVVQAQWGMKKVKKEDGAVRPEDVQGGKSTCPRQQTRGLSFDDMQKIAKHSGGKEELNPFDMLKAMDLDIGDLDMKSVVEEAMNSPEIQAMMDDPVLLKKALRESPLFENLPGLEKILEKPEFDDPEKLKELFQKGMDEFKEVSDTILDMVDDEGKREEVMAELLKNLDPSEQRKVKALLAGEDDAIEEAAANLAEIFAGMGNELKRSLDDPEKMENARKNFLENEEWLNTFEDPDLRAAASDPDKWKDIMRENARLMYGSADEKNDEL</sequence>
<feature type="signal peptide" evidence="1">
    <location>
        <begin position="1"/>
        <end position="25"/>
    </location>
</feature>
<name>A0A4D9D7R4_9STRA</name>
<dbReference type="Proteomes" id="UP000355283">
    <property type="component" value="Unassembled WGS sequence"/>
</dbReference>
<proteinExistence type="predicted"/>
<evidence type="ECO:0000313" key="2">
    <source>
        <dbReference type="EMBL" id="TFJ87450.1"/>
    </source>
</evidence>
<gene>
    <name evidence="2" type="ORF">NSK_000804</name>
</gene>
<evidence type="ECO:0008006" key="4">
    <source>
        <dbReference type="Google" id="ProtNLM"/>
    </source>
</evidence>
<reference evidence="2 3" key="1">
    <citation type="submission" date="2019-01" db="EMBL/GenBank/DDBJ databases">
        <title>Nuclear Genome Assembly of the Microalgal Biofuel strain Nannochloropsis salina CCMP1776.</title>
        <authorList>
            <person name="Hovde B."/>
        </authorList>
    </citation>
    <scope>NUCLEOTIDE SEQUENCE [LARGE SCALE GENOMIC DNA]</scope>
    <source>
        <strain evidence="2 3">CCMP1776</strain>
    </source>
</reference>
<dbReference type="OrthoDB" id="10308863at2759"/>
<evidence type="ECO:0000256" key="1">
    <source>
        <dbReference type="SAM" id="SignalP"/>
    </source>
</evidence>